<accession>A0A6F9E6X6</accession>
<dbReference type="EMBL" id="LR792683">
    <property type="protein sequence ID" value="CAB3392029.1"/>
    <property type="molecule type" value="Genomic_DNA"/>
</dbReference>
<evidence type="ECO:0000256" key="1">
    <source>
        <dbReference type="SAM" id="MobiDB-lite"/>
    </source>
</evidence>
<dbReference type="InterPro" id="IPR038503">
    <property type="entry name" value="SpoIIIAH_sf"/>
</dbReference>
<feature type="compositionally biased region" description="Polar residues" evidence="1">
    <location>
        <begin position="29"/>
        <end position="46"/>
    </location>
</feature>
<gene>
    <name evidence="2" type="ORF">COOX1_1206</name>
</gene>
<evidence type="ECO:0000313" key="3">
    <source>
        <dbReference type="Proteomes" id="UP000502196"/>
    </source>
</evidence>
<name>A0A6F9E6X6_9BACL</name>
<protein>
    <recommendedName>
        <fullName evidence="4">Stage III sporulation protein AH</fullName>
    </recommendedName>
</protein>
<organism evidence="2 3">
    <name type="scientific">Kyrpidia spormannii</name>
    <dbReference type="NCBI Taxonomy" id="2055160"/>
    <lineage>
        <taxon>Bacteria</taxon>
        <taxon>Bacillati</taxon>
        <taxon>Bacillota</taxon>
        <taxon>Bacilli</taxon>
        <taxon>Bacillales</taxon>
        <taxon>Alicyclobacillaceae</taxon>
        <taxon>Kyrpidia</taxon>
    </lineage>
</organism>
<reference evidence="2 3" key="1">
    <citation type="submission" date="2020-04" db="EMBL/GenBank/DDBJ databases">
        <authorList>
            <person name="Hogendoorn C."/>
        </authorList>
    </citation>
    <scope>NUCLEOTIDE SEQUENCE [LARGE SCALE GENOMIC DNA]</scope>
    <source>
        <strain evidence="2">COOX1</strain>
    </source>
</reference>
<feature type="compositionally biased region" description="Gly residues" evidence="1">
    <location>
        <begin position="57"/>
        <end position="69"/>
    </location>
</feature>
<sequence length="226" mass="23071">MWLSTMMVLALMVIGYYTVNSENKPLPTTGEQTQGASGAGTTNSDTLPPLPPSATGDQGGTGSTHGAGGTASSAGTSGTGASGQNSATPSQAGSGGGTGAQNSSGSDYFAEMALKETQRESGVMEQLQQVIANPKSSSEEVAKANQQLQEITTMQGKAEQTVEMLKGAGFPQAVILPSGSGDVNYDHVTVYVQASSLSPQQAVNVMGIVHQQMGIPASNITVYWHE</sequence>
<dbReference type="Pfam" id="PF12685">
    <property type="entry name" value="SpoIIIAH"/>
    <property type="match status" value="1"/>
</dbReference>
<evidence type="ECO:0000313" key="2">
    <source>
        <dbReference type="EMBL" id="CAB3392029.1"/>
    </source>
</evidence>
<proteinExistence type="predicted"/>
<feature type="region of interest" description="Disordered" evidence="1">
    <location>
        <begin position="27"/>
        <end position="105"/>
    </location>
</feature>
<feature type="compositionally biased region" description="Low complexity" evidence="1">
    <location>
        <begin position="82"/>
        <end position="92"/>
    </location>
</feature>
<dbReference type="Gene3D" id="1.10.287.4300">
    <property type="entry name" value="Stage III sporulation protein AH-like"/>
    <property type="match status" value="1"/>
</dbReference>
<evidence type="ECO:0008006" key="4">
    <source>
        <dbReference type="Google" id="ProtNLM"/>
    </source>
</evidence>
<dbReference type="AlphaFoldDB" id="A0A6F9E6X6"/>
<dbReference type="InterPro" id="IPR024232">
    <property type="entry name" value="SpoIIIAH"/>
</dbReference>
<dbReference type="Proteomes" id="UP000502196">
    <property type="component" value="Chromosome"/>
</dbReference>